<feature type="region of interest" description="Disordered" evidence="1">
    <location>
        <begin position="147"/>
        <end position="214"/>
    </location>
</feature>
<feature type="region of interest" description="Disordered" evidence="1">
    <location>
        <begin position="1"/>
        <end position="88"/>
    </location>
</feature>
<dbReference type="AlphaFoldDB" id="A0A1I7TQY3"/>
<protein>
    <submittedName>
        <fullName evidence="3">NET domain-containing protein</fullName>
    </submittedName>
</protein>
<dbReference type="WBParaSite" id="Csp11.Scaffold629.g10884.t1">
    <property type="protein sequence ID" value="Csp11.Scaffold629.g10884.t1"/>
    <property type="gene ID" value="Csp11.Scaffold629.g10884"/>
</dbReference>
<evidence type="ECO:0000313" key="2">
    <source>
        <dbReference type="Proteomes" id="UP000095282"/>
    </source>
</evidence>
<feature type="compositionally biased region" description="Basic residues" evidence="1">
    <location>
        <begin position="152"/>
        <end position="168"/>
    </location>
</feature>
<feature type="compositionally biased region" description="Low complexity" evidence="1">
    <location>
        <begin position="40"/>
        <end position="63"/>
    </location>
</feature>
<organism evidence="2 3">
    <name type="scientific">Caenorhabditis tropicalis</name>
    <dbReference type="NCBI Taxonomy" id="1561998"/>
    <lineage>
        <taxon>Eukaryota</taxon>
        <taxon>Metazoa</taxon>
        <taxon>Ecdysozoa</taxon>
        <taxon>Nematoda</taxon>
        <taxon>Chromadorea</taxon>
        <taxon>Rhabditida</taxon>
        <taxon>Rhabditina</taxon>
        <taxon>Rhabditomorpha</taxon>
        <taxon>Rhabditoidea</taxon>
        <taxon>Rhabditidae</taxon>
        <taxon>Peloderinae</taxon>
        <taxon>Caenorhabditis</taxon>
    </lineage>
</organism>
<dbReference type="STRING" id="1561998.A0A1I7TQY3"/>
<feature type="compositionally biased region" description="Basic residues" evidence="1">
    <location>
        <begin position="64"/>
        <end position="80"/>
    </location>
</feature>
<feature type="compositionally biased region" description="Polar residues" evidence="1">
    <location>
        <begin position="10"/>
        <end position="19"/>
    </location>
</feature>
<reference evidence="3" key="1">
    <citation type="submission" date="2016-11" db="UniProtKB">
        <authorList>
            <consortium name="WormBaseParasite"/>
        </authorList>
    </citation>
    <scope>IDENTIFICATION</scope>
</reference>
<evidence type="ECO:0000313" key="3">
    <source>
        <dbReference type="WBParaSite" id="Csp11.Scaffold629.g10884.t1"/>
    </source>
</evidence>
<keyword evidence="2" id="KW-1185">Reference proteome</keyword>
<sequence length="228" mass="25160">MAPPTEDASDTSSVLSTDISYDGGSESSTTRSPHRRSRLDSFLSSDSSTSRGSRGSSSSSLKSILKKRRRSSLPKNRKSPAKNVRPIGQISMIKNPVIRSQVRGFVSEYSANPDFEAFSLSVDGIPFVALSLMNAEPELCEKFRKAQPPTPMKKHTPGVNSPRKRALRARSSSSGNSKCVRFSDEGGSSVSPAHKKKKRYRKRRLSAEDEEELRELGETISDAQSWFF</sequence>
<proteinExistence type="predicted"/>
<accession>A0A1I7TQY3</accession>
<dbReference type="Proteomes" id="UP000095282">
    <property type="component" value="Unplaced"/>
</dbReference>
<feature type="compositionally biased region" description="Basic residues" evidence="1">
    <location>
        <begin position="193"/>
        <end position="204"/>
    </location>
</feature>
<dbReference type="eggNOG" id="ENOG502THE8">
    <property type="taxonomic scope" value="Eukaryota"/>
</dbReference>
<evidence type="ECO:0000256" key="1">
    <source>
        <dbReference type="SAM" id="MobiDB-lite"/>
    </source>
</evidence>
<name>A0A1I7TQY3_9PELO</name>